<dbReference type="Pfam" id="PF13369">
    <property type="entry name" value="Transglut_core2"/>
    <property type="match status" value="1"/>
</dbReference>
<dbReference type="EMBL" id="LGIA01000148">
    <property type="protein sequence ID" value="KOH45095.1"/>
    <property type="molecule type" value="Genomic_DNA"/>
</dbReference>
<sequence>MKNERLQALIALLDDPDEAVFHEVEQQLLCEDGRIIQQLEQIWETSLDELIQSRIENLIQQIQFAETRTKILNWGNQKQVDLFEGFFLISQYQYPDLKLKTIKSKIQKISNDVWLEINNKLTSLEKITVLNHIFYDTNKFSVNLSHLHSPQNCYINQLLETKKGNAISVAVLYALIARELKFPVQFINFPKTPLLAYIDPELAREVHGSDYKSSILFYINPSNKGAIIGRKEVDFFLNRNEQFGTDDFYEPCEDKIMIKKLLESLIESYQSLGYQDKVDDLNRIADFL</sequence>
<comment type="similarity">
    <text evidence="1">Belongs to the UPF0162 family.</text>
</comment>
<dbReference type="RefSeq" id="WP_053182534.1">
    <property type="nucleotide sequence ID" value="NZ_LGIA01000148.1"/>
</dbReference>
<dbReference type="Proteomes" id="UP000036958">
    <property type="component" value="Unassembled WGS sequence"/>
</dbReference>
<evidence type="ECO:0000313" key="4">
    <source>
        <dbReference type="Proteomes" id="UP000036958"/>
    </source>
</evidence>
<feature type="domain" description="Protein SirB1 N-terminal" evidence="2">
    <location>
        <begin position="101"/>
        <end position="262"/>
    </location>
</feature>
<dbReference type="AlphaFoldDB" id="A0A0L8V9D8"/>
<comment type="caution">
    <text evidence="3">The sequence shown here is derived from an EMBL/GenBank/DDBJ whole genome shotgun (WGS) entry which is preliminary data.</text>
</comment>
<keyword evidence="4" id="KW-1185">Reference proteome</keyword>
<dbReference type="PANTHER" id="PTHR31350:SF27">
    <property type="entry name" value="HEMIMETHYLATED DNA-BINDING DOMAIN-CONTAINING PROTEIN"/>
    <property type="match status" value="1"/>
</dbReference>
<accession>A0A0L8V9D8</accession>
<evidence type="ECO:0000313" key="3">
    <source>
        <dbReference type="EMBL" id="KOH45095.1"/>
    </source>
</evidence>
<dbReference type="OrthoDB" id="188084at2"/>
<proteinExistence type="inferred from homology"/>
<dbReference type="STRING" id="1409788.NC99_19570"/>
<protein>
    <recommendedName>
        <fullName evidence="2">Protein SirB1 N-terminal domain-containing protein</fullName>
    </recommendedName>
</protein>
<evidence type="ECO:0000256" key="1">
    <source>
        <dbReference type="ARBA" id="ARBA00007100"/>
    </source>
</evidence>
<dbReference type="PANTHER" id="PTHR31350">
    <property type="entry name" value="SI:DKEY-261L7.2"/>
    <property type="match status" value="1"/>
</dbReference>
<evidence type="ECO:0000259" key="2">
    <source>
        <dbReference type="Pfam" id="PF13369"/>
    </source>
</evidence>
<name>A0A0L8V9D8_9BACT</name>
<gene>
    <name evidence="3" type="ORF">NC99_19570</name>
</gene>
<dbReference type="InterPro" id="IPR032698">
    <property type="entry name" value="SirB1_N"/>
</dbReference>
<organism evidence="3 4">
    <name type="scientific">Sunxiuqinia dokdonensis</name>
    <dbReference type="NCBI Taxonomy" id="1409788"/>
    <lineage>
        <taxon>Bacteria</taxon>
        <taxon>Pseudomonadati</taxon>
        <taxon>Bacteroidota</taxon>
        <taxon>Bacteroidia</taxon>
        <taxon>Marinilabiliales</taxon>
        <taxon>Prolixibacteraceae</taxon>
        <taxon>Sunxiuqinia</taxon>
    </lineage>
</organism>
<reference evidence="4" key="1">
    <citation type="submission" date="2015-07" db="EMBL/GenBank/DDBJ databases">
        <title>Genome sequencing of Sunxiuqinia dokdonensis strain SK.</title>
        <authorList>
            <person name="Ahn S."/>
            <person name="Kim B.-C."/>
        </authorList>
    </citation>
    <scope>NUCLEOTIDE SEQUENCE [LARGE SCALE GENOMIC DNA]</scope>
    <source>
        <strain evidence="4">SK</strain>
    </source>
</reference>